<dbReference type="STRING" id="327505.A0A2H3GE76"/>
<feature type="domain" description="NmrA-like" evidence="3">
    <location>
        <begin position="7"/>
        <end position="244"/>
    </location>
</feature>
<evidence type="ECO:0000256" key="2">
    <source>
        <dbReference type="ARBA" id="ARBA00023002"/>
    </source>
</evidence>
<evidence type="ECO:0000313" key="4">
    <source>
        <dbReference type="EMBL" id="PCD25918.1"/>
    </source>
</evidence>
<sequence>MSKGTVKNVIFLGGAGQAGRPVFNSLIQASQGSGLTISALSRKESTANFPADIEVIRTDYTAASLENALAGQDVIISMLGDAGLPLQKAIVDAAIVAGVQRIFPSEFGCRTYIDKVVALMPYFQQKHEMISYLRTKQNRISWTAMIPNPFFDEALKNTFHGYEPPNKYFLLDGGDAPYGTTNLHTIGLALFKIISDPTHFQDSANRYINIHSHITTQKEILAAVEKASGRTFERHHVNSTDLYEDALRRFRSRGPGEEKDLFAERDIIQCITYGKGEFLGLGNTLDGNNWTERLGLPAESLDEDVKGVLEGTRP</sequence>
<dbReference type="Gene3D" id="3.40.50.720">
    <property type="entry name" value="NAD(P)-binding Rossmann-like Domain"/>
    <property type="match status" value="1"/>
</dbReference>
<dbReference type="CDD" id="cd05259">
    <property type="entry name" value="PCBER_SDR_a"/>
    <property type="match status" value="1"/>
</dbReference>
<dbReference type="SUPFAM" id="SSF51735">
    <property type="entry name" value="NAD(P)-binding Rossmann-fold domains"/>
    <property type="match status" value="1"/>
</dbReference>
<accession>A0A2H3GE76</accession>
<dbReference type="AlphaFoldDB" id="A0A2H3GE76"/>
<protein>
    <recommendedName>
        <fullName evidence="3">NmrA-like domain-containing protein</fullName>
    </recommendedName>
</protein>
<dbReference type="Pfam" id="PF05368">
    <property type="entry name" value="NmrA"/>
    <property type="match status" value="1"/>
</dbReference>
<reference evidence="4 5" key="2">
    <citation type="journal article" date="2017" name="Sci. Rep.">
        <title>A mobile pathogenicity chromosome in Fusarium oxysporum for infection of multiple cucurbit species.</title>
        <authorList>
            <person name="van Dam P."/>
            <person name="Fokkens L."/>
            <person name="Ayukawa Y."/>
            <person name="van der Gragt M."/>
            <person name="Ter Horst A."/>
            <person name="Brankovics B."/>
            <person name="Houterman P.M."/>
            <person name="Arie T."/>
            <person name="Rep M."/>
        </authorList>
    </citation>
    <scope>NUCLEOTIDE SEQUENCE [LARGE SCALE GENOMIC DNA]</scope>
    <source>
        <strain evidence="4 5">Forc016</strain>
    </source>
</reference>
<dbReference type="EMBL" id="MABQ02000009">
    <property type="protein sequence ID" value="PCD25918.1"/>
    <property type="molecule type" value="Genomic_DNA"/>
</dbReference>
<dbReference type="Proteomes" id="UP000219602">
    <property type="component" value="Chromosome 11"/>
</dbReference>
<keyword evidence="2" id="KW-0560">Oxidoreductase</keyword>
<keyword evidence="1" id="KW-0521">NADP</keyword>
<gene>
    <name evidence="4" type="ORF">AU210_012352</name>
</gene>
<evidence type="ECO:0000259" key="3">
    <source>
        <dbReference type="Pfam" id="PF05368"/>
    </source>
</evidence>
<proteinExistence type="predicted"/>
<dbReference type="InterPro" id="IPR051609">
    <property type="entry name" value="NmrA/Isoflavone_reductase-like"/>
</dbReference>
<dbReference type="PANTHER" id="PTHR47706">
    <property type="entry name" value="NMRA-LIKE FAMILY PROTEIN"/>
    <property type="match status" value="1"/>
</dbReference>
<name>A0A2H3GE76_FUSOX</name>
<dbReference type="InterPro" id="IPR045312">
    <property type="entry name" value="PCBER-like"/>
</dbReference>
<reference evidence="4 5" key="1">
    <citation type="journal article" date="2016" name="Environ. Microbiol.">
        <title>Effector profiles distinguish formae speciales of Fusarium oxysporum.</title>
        <authorList>
            <person name="van Dam P."/>
            <person name="Fokkens L."/>
            <person name="Schmidt S.M."/>
            <person name="Linmans J.H."/>
            <person name="Kistler H.C."/>
            <person name="Ma L.J."/>
            <person name="Rep M."/>
        </authorList>
    </citation>
    <scope>NUCLEOTIDE SEQUENCE [LARGE SCALE GENOMIC DNA]</scope>
    <source>
        <strain evidence="4 5">Forc016</strain>
    </source>
</reference>
<dbReference type="PANTHER" id="PTHR47706:SF9">
    <property type="entry name" value="NMRA-LIKE DOMAIN-CONTAINING PROTEIN-RELATED"/>
    <property type="match status" value="1"/>
</dbReference>
<evidence type="ECO:0000313" key="5">
    <source>
        <dbReference type="Proteomes" id="UP000219602"/>
    </source>
</evidence>
<dbReference type="Gene3D" id="3.90.25.10">
    <property type="entry name" value="UDP-galactose 4-epimerase, domain 1"/>
    <property type="match status" value="1"/>
</dbReference>
<dbReference type="GO" id="GO:0016491">
    <property type="term" value="F:oxidoreductase activity"/>
    <property type="evidence" value="ECO:0007669"/>
    <property type="project" value="UniProtKB-KW"/>
</dbReference>
<organism evidence="4 5">
    <name type="scientific">Fusarium oxysporum f. sp. radicis-cucumerinum</name>
    <dbReference type="NCBI Taxonomy" id="327505"/>
    <lineage>
        <taxon>Eukaryota</taxon>
        <taxon>Fungi</taxon>
        <taxon>Dikarya</taxon>
        <taxon>Ascomycota</taxon>
        <taxon>Pezizomycotina</taxon>
        <taxon>Sordariomycetes</taxon>
        <taxon>Hypocreomycetidae</taxon>
        <taxon>Hypocreales</taxon>
        <taxon>Nectriaceae</taxon>
        <taxon>Fusarium</taxon>
        <taxon>Fusarium oxysporum species complex</taxon>
    </lineage>
</organism>
<dbReference type="InterPro" id="IPR008030">
    <property type="entry name" value="NmrA-like"/>
</dbReference>
<dbReference type="InterPro" id="IPR036291">
    <property type="entry name" value="NAD(P)-bd_dom_sf"/>
</dbReference>
<evidence type="ECO:0000256" key="1">
    <source>
        <dbReference type="ARBA" id="ARBA00022857"/>
    </source>
</evidence>
<comment type="caution">
    <text evidence="4">The sequence shown here is derived from an EMBL/GenBank/DDBJ whole genome shotgun (WGS) entry which is preliminary data.</text>
</comment>